<feature type="chain" id="PRO_5035209686" description="VCBS repeat-containing protein" evidence="1">
    <location>
        <begin position="24"/>
        <end position="470"/>
    </location>
</feature>
<feature type="signal peptide" evidence="1">
    <location>
        <begin position="1"/>
        <end position="23"/>
    </location>
</feature>
<organism evidence="2 3">
    <name type="scientific">Geomesophilobacter sediminis</name>
    <dbReference type="NCBI Taxonomy" id="2798584"/>
    <lineage>
        <taxon>Bacteria</taxon>
        <taxon>Pseudomonadati</taxon>
        <taxon>Thermodesulfobacteriota</taxon>
        <taxon>Desulfuromonadia</taxon>
        <taxon>Geobacterales</taxon>
        <taxon>Geobacteraceae</taxon>
        <taxon>Geomesophilobacter</taxon>
    </lineage>
</organism>
<name>A0A8J7M151_9BACT</name>
<gene>
    <name evidence="2" type="ORF">JFN93_18590</name>
</gene>
<sequence length="470" mass="51880">MQRTFTFLLLLLAALIITTPAHAESIRAYVAEMKATPPGDSGLMTTLQFLLANRLNGEGVIAVPSAAEADVIINSSYTQIGKVFSLDASAALPQGKPIASVYEQGDNQDALIPAIGKVAAKLRAEIVKVVAARPTQPIPAPAPVAVAPAKTQEEWISQRIEGALRGIGAAAPSGNGEWVLARENQIQLCRVEGNRVVTLASEKLPLRAQLIALDTLEANGSTLVYATLTDDDGPVSRIYTRDGNKLRLLAQDLHYLFRVISLGGGPRKLYAQEVSQNEDFYGDVYEAAFENGKVQLKNPIKMPRYGNIFNFNRFVDQEGRAHLIVFSEGGYLVVYSDQGEELWRSSDKFGGSETFFRRRDADYQRITGMQFRKRFLDQRILVTEKGEIVVPQNEGTWVIGDSRSFSRYTVALFTWNGSSLEERWRSHKIQNYLSDFAYEPAGRKLVLLEVVQKEGLLSKGGSALRLMPVP</sequence>
<evidence type="ECO:0000313" key="2">
    <source>
        <dbReference type="EMBL" id="MBJ6726722.1"/>
    </source>
</evidence>
<keyword evidence="3" id="KW-1185">Reference proteome</keyword>
<dbReference type="RefSeq" id="WP_199385631.1">
    <property type="nucleotide sequence ID" value="NZ_JAEMHM010000016.1"/>
</dbReference>
<dbReference type="Proteomes" id="UP000636888">
    <property type="component" value="Unassembled WGS sequence"/>
</dbReference>
<evidence type="ECO:0008006" key="4">
    <source>
        <dbReference type="Google" id="ProtNLM"/>
    </source>
</evidence>
<evidence type="ECO:0000313" key="3">
    <source>
        <dbReference type="Proteomes" id="UP000636888"/>
    </source>
</evidence>
<reference evidence="2" key="1">
    <citation type="submission" date="2020-12" db="EMBL/GenBank/DDBJ databases">
        <title>Geomonas sp. Red875, isolated from river sediment.</title>
        <authorList>
            <person name="Xu Z."/>
            <person name="Zhang Z."/>
            <person name="Masuda Y."/>
            <person name="Itoh H."/>
            <person name="Senoo K."/>
        </authorList>
    </citation>
    <scope>NUCLEOTIDE SEQUENCE</scope>
    <source>
        <strain evidence="2">Red875</strain>
    </source>
</reference>
<proteinExistence type="predicted"/>
<keyword evidence="1" id="KW-0732">Signal</keyword>
<dbReference type="EMBL" id="JAEMHM010000016">
    <property type="protein sequence ID" value="MBJ6726722.1"/>
    <property type="molecule type" value="Genomic_DNA"/>
</dbReference>
<dbReference type="SUPFAM" id="SSF63829">
    <property type="entry name" value="Calcium-dependent phosphotriesterase"/>
    <property type="match status" value="1"/>
</dbReference>
<accession>A0A8J7M151</accession>
<evidence type="ECO:0000256" key="1">
    <source>
        <dbReference type="SAM" id="SignalP"/>
    </source>
</evidence>
<dbReference type="AlphaFoldDB" id="A0A8J7M151"/>
<protein>
    <recommendedName>
        <fullName evidence="4">VCBS repeat-containing protein</fullName>
    </recommendedName>
</protein>
<comment type="caution">
    <text evidence="2">The sequence shown here is derived from an EMBL/GenBank/DDBJ whole genome shotgun (WGS) entry which is preliminary data.</text>
</comment>